<evidence type="ECO:0000256" key="3">
    <source>
        <dbReference type="ARBA" id="ARBA00007812"/>
    </source>
</evidence>
<dbReference type="GO" id="GO:0009097">
    <property type="term" value="P:isoleucine biosynthetic process"/>
    <property type="evidence" value="ECO:0007669"/>
    <property type="project" value="UniProtKB-UniPathway"/>
</dbReference>
<evidence type="ECO:0000256" key="8">
    <source>
        <dbReference type="ARBA" id="ARBA00023304"/>
    </source>
</evidence>
<dbReference type="Proteomes" id="UP000563898">
    <property type="component" value="Unassembled WGS sequence"/>
</dbReference>
<dbReference type="Pfam" id="PF00205">
    <property type="entry name" value="TPP_enzyme_M"/>
    <property type="match status" value="1"/>
</dbReference>
<dbReference type="GO" id="GO:0000287">
    <property type="term" value="F:magnesium ion binding"/>
    <property type="evidence" value="ECO:0007669"/>
    <property type="project" value="InterPro"/>
</dbReference>
<comment type="catalytic activity">
    <reaction evidence="9">
        <text>2 pyruvate + H(+) = (2S)-2-acetolactate + CO2</text>
        <dbReference type="Rhea" id="RHEA:25249"/>
        <dbReference type="ChEBI" id="CHEBI:15361"/>
        <dbReference type="ChEBI" id="CHEBI:15378"/>
        <dbReference type="ChEBI" id="CHEBI:16526"/>
        <dbReference type="ChEBI" id="CHEBI:58476"/>
        <dbReference type="EC" id="2.2.1.6"/>
    </reaction>
</comment>
<dbReference type="RefSeq" id="WP_006370092.1">
    <property type="nucleotide sequence ID" value="NZ_CP116236.1"/>
</dbReference>
<evidence type="ECO:0000259" key="12">
    <source>
        <dbReference type="Pfam" id="PF02775"/>
    </source>
</evidence>
<keyword evidence="8" id="KW-0100">Branched-chain amino acid biosynthesis</keyword>
<evidence type="ECO:0000256" key="1">
    <source>
        <dbReference type="ARBA" id="ARBA00004974"/>
    </source>
</evidence>
<feature type="domain" description="Thiamine pyrophosphate enzyme TPP-binding" evidence="12">
    <location>
        <begin position="387"/>
        <end position="540"/>
    </location>
</feature>
<evidence type="ECO:0000259" key="13">
    <source>
        <dbReference type="Pfam" id="PF02776"/>
    </source>
</evidence>
<dbReference type="CDD" id="cd07035">
    <property type="entry name" value="TPP_PYR_POX_like"/>
    <property type="match status" value="1"/>
</dbReference>
<keyword evidence="7 10" id="KW-0786">Thiamine pyrophosphate</keyword>
<dbReference type="CDD" id="cd00568">
    <property type="entry name" value="TPP_enzymes"/>
    <property type="match status" value="1"/>
</dbReference>
<gene>
    <name evidence="14" type="ORF">HGA05_12135</name>
</gene>
<organism evidence="14 15">
    <name type="scientific">Gordonia polyisoprenivorans</name>
    <dbReference type="NCBI Taxonomy" id="84595"/>
    <lineage>
        <taxon>Bacteria</taxon>
        <taxon>Bacillati</taxon>
        <taxon>Actinomycetota</taxon>
        <taxon>Actinomycetes</taxon>
        <taxon>Mycobacteriales</taxon>
        <taxon>Gordoniaceae</taxon>
        <taxon>Gordonia</taxon>
    </lineage>
</organism>
<dbReference type="Gene3D" id="3.40.50.970">
    <property type="match status" value="2"/>
</dbReference>
<dbReference type="GO" id="GO:0050660">
    <property type="term" value="F:flavin adenine dinucleotide binding"/>
    <property type="evidence" value="ECO:0007669"/>
    <property type="project" value="TreeGrafter"/>
</dbReference>
<dbReference type="SUPFAM" id="SSF52518">
    <property type="entry name" value="Thiamin diphosphate-binding fold (THDP-binding)"/>
    <property type="match status" value="2"/>
</dbReference>
<dbReference type="InterPro" id="IPR012001">
    <property type="entry name" value="Thiamin_PyroP_enz_TPP-bd_dom"/>
</dbReference>
<protein>
    <recommendedName>
        <fullName evidence="4">acetolactate synthase</fullName>
        <ecNumber evidence="4">2.2.1.6</ecNumber>
    </recommendedName>
</protein>
<comment type="caution">
    <text evidence="14">The sequence shown here is derived from an EMBL/GenBank/DDBJ whole genome shotgun (WGS) entry which is preliminary data.</text>
</comment>
<dbReference type="PANTHER" id="PTHR18968">
    <property type="entry name" value="THIAMINE PYROPHOSPHATE ENZYMES"/>
    <property type="match status" value="1"/>
</dbReference>
<dbReference type="Gene3D" id="3.40.50.1220">
    <property type="entry name" value="TPP-binding domain"/>
    <property type="match status" value="1"/>
</dbReference>
<comment type="similarity">
    <text evidence="3 10">Belongs to the TPP enzyme family.</text>
</comment>
<name>A0A846WL57_9ACTN</name>
<dbReference type="InterPro" id="IPR012000">
    <property type="entry name" value="Thiamin_PyroP_enz_cen_dom"/>
</dbReference>
<dbReference type="InterPro" id="IPR011766">
    <property type="entry name" value="TPP_enzyme_TPP-bd"/>
</dbReference>
<dbReference type="AlphaFoldDB" id="A0A846WL57"/>
<evidence type="ECO:0000256" key="2">
    <source>
        <dbReference type="ARBA" id="ARBA00005025"/>
    </source>
</evidence>
<evidence type="ECO:0000259" key="11">
    <source>
        <dbReference type="Pfam" id="PF00205"/>
    </source>
</evidence>
<dbReference type="GO" id="GO:0030976">
    <property type="term" value="F:thiamine pyrophosphate binding"/>
    <property type="evidence" value="ECO:0007669"/>
    <property type="project" value="InterPro"/>
</dbReference>
<dbReference type="GO" id="GO:0009099">
    <property type="term" value="P:L-valine biosynthetic process"/>
    <property type="evidence" value="ECO:0007669"/>
    <property type="project" value="UniProtKB-UniPathway"/>
</dbReference>
<evidence type="ECO:0000256" key="7">
    <source>
        <dbReference type="ARBA" id="ARBA00023052"/>
    </source>
</evidence>
<keyword evidence="8" id="KW-0028">Amino-acid biosynthesis</keyword>
<dbReference type="UniPathway" id="UPA00047">
    <property type="reaction ID" value="UER00055"/>
</dbReference>
<dbReference type="UniPathway" id="UPA00049">
    <property type="reaction ID" value="UER00059"/>
</dbReference>
<evidence type="ECO:0000256" key="4">
    <source>
        <dbReference type="ARBA" id="ARBA00013145"/>
    </source>
</evidence>
<evidence type="ECO:0000313" key="15">
    <source>
        <dbReference type="Proteomes" id="UP000563898"/>
    </source>
</evidence>
<sequence length="558" mass="58400">MTSRCRDRRVADHIVERLHAEGITSIFGVHGANIEELFDAAVHAGRTRPVIAKHEFAAAAMADGVARIFARPAAVFTTSGGGALNVVAALAESYDSRVPVLTVIGAPATATVGCGAFQDMLDPPDTIDLRATLSGVAGSVGVVRSATEIDTVLDEAMQTLQRSSPAVIVIPKDIAAEHHSDHDPPSRRPVEPPAVPDLTATIDRLVADRGRVCIWVGDEASRAGLSAPVHALADMLGASVVVAPDGRDVAGPGCAGVTGVMGHRSASRAIADARTCLVLGCRMTLTDRAGLDEFLAARTVIHLGAHAPRLPGTEHIPCGHLADAVSDLVEQLRRRIGTRRGPDDTRFDRRAVELLPDLDPGSALPRMSAVIDAVGRQLPDDAVVFADAGNIGAAAVHHLPFGRGRFAIALGMGGMGHAIAAGVGVAIAGADDVRSATRTVVIAGDGSFLMHGMEIHTAIEHRAPMTLIVANNNAHGMCVTRERIFFPDTPGLNTFGPTDIAAGLAAMFPDLPVRRVTDPRDLDAVTRDVLTRPGPACLVVDTDPDEIPPFHPLRRGVR</sequence>
<dbReference type="SUPFAM" id="SSF52467">
    <property type="entry name" value="DHS-like NAD/FAD-binding domain"/>
    <property type="match status" value="1"/>
</dbReference>
<dbReference type="GO" id="GO:0003984">
    <property type="term" value="F:acetolactate synthase activity"/>
    <property type="evidence" value="ECO:0007669"/>
    <property type="project" value="UniProtKB-EC"/>
</dbReference>
<dbReference type="EMBL" id="JAAXPC010000006">
    <property type="protein sequence ID" value="NKY02328.1"/>
    <property type="molecule type" value="Genomic_DNA"/>
</dbReference>
<comment type="pathway">
    <text evidence="2">Amino-acid biosynthesis; L-valine biosynthesis; L-valine from pyruvate: step 1/4.</text>
</comment>
<evidence type="ECO:0000256" key="5">
    <source>
        <dbReference type="ARBA" id="ARBA00022630"/>
    </source>
</evidence>
<feature type="domain" description="Thiamine pyrophosphate enzyme central" evidence="11">
    <location>
        <begin position="206"/>
        <end position="314"/>
    </location>
</feature>
<dbReference type="EC" id="2.2.1.6" evidence="4"/>
<dbReference type="InterPro" id="IPR029061">
    <property type="entry name" value="THDP-binding"/>
</dbReference>
<reference evidence="14 15" key="1">
    <citation type="submission" date="2020-04" db="EMBL/GenBank/DDBJ databases">
        <title>MicrobeNet Type strains.</title>
        <authorList>
            <person name="Nicholson A.C."/>
        </authorList>
    </citation>
    <scope>NUCLEOTIDE SEQUENCE [LARGE SCALE GENOMIC DNA]</scope>
    <source>
        <strain evidence="14 15">ATCC BAA-14</strain>
    </source>
</reference>
<keyword evidence="5" id="KW-0285">Flavoprotein</keyword>
<dbReference type="GO" id="GO:0005948">
    <property type="term" value="C:acetolactate synthase complex"/>
    <property type="evidence" value="ECO:0007669"/>
    <property type="project" value="TreeGrafter"/>
</dbReference>
<keyword evidence="6" id="KW-0274">FAD</keyword>
<accession>A0A846WL57</accession>
<evidence type="ECO:0000256" key="10">
    <source>
        <dbReference type="RuleBase" id="RU362132"/>
    </source>
</evidence>
<dbReference type="InterPro" id="IPR045229">
    <property type="entry name" value="TPP_enz"/>
</dbReference>
<dbReference type="PANTHER" id="PTHR18968:SF13">
    <property type="entry name" value="ACETOLACTATE SYNTHASE CATALYTIC SUBUNIT, MITOCHONDRIAL"/>
    <property type="match status" value="1"/>
</dbReference>
<dbReference type="Pfam" id="PF02776">
    <property type="entry name" value="TPP_enzyme_N"/>
    <property type="match status" value="1"/>
</dbReference>
<comment type="pathway">
    <text evidence="1">Amino-acid biosynthesis; L-isoleucine biosynthesis; L-isoleucine from 2-oxobutanoate: step 1/4.</text>
</comment>
<proteinExistence type="inferred from homology"/>
<evidence type="ECO:0000256" key="6">
    <source>
        <dbReference type="ARBA" id="ARBA00022827"/>
    </source>
</evidence>
<dbReference type="Pfam" id="PF02775">
    <property type="entry name" value="TPP_enzyme_C"/>
    <property type="match status" value="1"/>
</dbReference>
<evidence type="ECO:0000256" key="9">
    <source>
        <dbReference type="ARBA" id="ARBA00048670"/>
    </source>
</evidence>
<dbReference type="InterPro" id="IPR029035">
    <property type="entry name" value="DHS-like_NAD/FAD-binding_dom"/>
</dbReference>
<evidence type="ECO:0000313" key="14">
    <source>
        <dbReference type="EMBL" id="NKY02328.1"/>
    </source>
</evidence>
<feature type="domain" description="Thiamine pyrophosphate enzyme N-terminal TPP-binding" evidence="13">
    <location>
        <begin position="9"/>
        <end position="122"/>
    </location>
</feature>